<feature type="compositionally biased region" description="Basic and acidic residues" evidence="1">
    <location>
        <begin position="496"/>
        <end position="507"/>
    </location>
</feature>
<proteinExistence type="predicted"/>
<sequence length="696" mass="79653">MSFGFSVSDIVISYQLARDIYFHCFTKAQRADVKYFEFGRDIQSLGLSLEGLHRIVTNAKNQRPSGPTWHDDDNEGVTAGVVNTLSEVTGDFQKTLRDCDRLLQDHSKFKRTPANFVENVAWHGGTERDVNSLRERVHFHMMKVNFIAKPFEIQLLLGIRCELQLLTKEVAALRAVLDWDPAQARHSVEPNSHETRSGVPANLSHRFMNALVARDSELSRVPNELPLKEGFDALFYHFTRSTVNFKPSPRSGQDVPVQQYLNLVKSRWIIERLKESTYFQSSGPESLWAEYMRELEDGVNEQLSRFQQGDLPPPLLDILCRLPDECFSIWVDDENSLRPAPLNEHRPSEEKILELPLQRQYSTHPSILTIFRKSDTALRLVSATKDDQNDRFHTAESVDVNMIQTGLVPVFAAPQNPSTVNNNVLLCHQGQDTKYYNLCSSADIAQFQRALTGFRVSHDMSNVSWHIEFRQCTKSGISGQSRLQLWHLKPLPKIQQPRETEQVERESSSSGPIPHSPIGSIDLRRFWTSGTTQLPPVNNSRGDGIALTHPELPVLILFTTCGDKYAFLHLQMDKSIFLEQQSCVSCRSQKTECSRILIKSKAKNFGIRRLCAEREKVQGLASWNLGCFRYPEHPGFKKLEVLSNVKYLSLHFDTVEKRDEFCREFESLVLLRNIDLHDYERALTGTKFLSNNLRSH</sequence>
<dbReference type="AlphaFoldDB" id="A0A8H3J2H9"/>
<evidence type="ECO:0000256" key="1">
    <source>
        <dbReference type="SAM" id="MobiDB-lite"/>
    </source>
</evidence>
<feature type="region of interest" description="Disordered" evidence="1">
    <location>
        <begin position="495"/>
        <end position="520"/>
    </location>
</feature>
<feature type="compositionally biased region" description="Low complexity" evidence="1">
    <location>
        <begin position="508"/>
        <end position="520"/>
    </location>
</feature>
<dbReference type="EMBL" id="CAJPDT010000120">
    <property type="protein sequence ID" value="CAF9939517.1"/>
    <property type="molecule type" value="Genomic_DNA"/>
</dbReference>
<dbReference type="Proteomes" id="UP000664534">
    <property type="component" value="Unassembled WGS sequence"/>
</dbReference>
<reference evidence="2" key="1">
    <citation type="submission" date="2021-03" db="EMBL/GenBank/DDBJ databases">
        <authorList>
            <person name="Tagirdzhanova G."/>
        </authorList>
    </citation>
    <scope>NUCLEOTIDE SEQUENCE</scope>
</reference>
<accession>A0A8H3J2H9</accession>
<gene>
    <name evidence="2" type="ORF">IMSHALPRED_001534</name>
</gene>
<evidence type="ECO:0000313" key="3">
    <source>
        <dbReference type="Proteomes" id="UP000664534"/>
    </source>
</evidence>
<evidence type="ECO:0000313" key="2">
    <source>
        <dbReference type="EMBL" id="CAF9939517.1"/>
    </source>
</evidence>
<dbReference type="OrthoDB" id="5400409at2759"/>
<organism evidence="2 3">
    <name type="scientific">Imshaugia aleurites</name>
    <dbReference type="NCBI Taxonomy" id="172621"/>
    <lineage>
        <taxon>Eukaryota</taxon>
        <taxon>Fungi</taxon>
        <taxon>Dikarya</taxon>
        <taxon>Ascomycota</taxon>
        <taxon>Pezizomycotina</taxon>
        <taxon>Lecanoromycetes</taxon>
        <taxon>OSLEUM clade</taxon>
        <taxon>Lecanoromycetidae</taxon>
        <taxon>Lecanorales</taxon>
        <taxon>Lecanorineae</taxon>
        <taxon>Parmeliaceae</taxon>
        <taxon>Imshaugia</taxon>
    </lineage>
</organism>
<name>A0A8H3J2H9_9LECA</name>
<protein>
    <submittedName>
        <fullName evidence="2">Uncharacterized protein</fullName>
    </submittedName>
</protein>
<comment type="caution">
    <text evidence="2">The sequence shown here is derived from an EMBL/GenBank/DDBJ whole genome shotgun (WGS) entry which is preliminary data.</text>
</comment>
<keyword evidence="3" id="KW-1185">Reference proteome</keyword>